<name>A0ABR9QYK7_9FIRM</name>
<comment type="caution">
    <text evidence="4">The sequence shown here is derived from an EMBL/GenBank/DDBJ whole genome shotgun (WGS) entry which is preliminary data.</text>
</comment>
<feature type="domain" description="Calcineurin-like phosphoesterase" evidence="3">
    <location>
        <begin position="1"/>
        <end position="148"/>
    </location>
</feature>
<evidence type="ECO:0000313" key="4">
    <source>
        <dbReference type="EMBL" id="MBE5035975.1"/>
    </source>
</evidence>
<dbReference type="NCBIfam" id="TIGR00040">
    <property type="entry name" value="yfcE"/>
    <property type="match status" value="1"/>
</dbReference>
<dbReference type="Pfam" id="PF12850">
    <property type="entry name" value="Metallophos_2"/>
    <property type="match status" value="1"/>
</dbReference>
<evidence type="ECO:0000313" key="5">
    <source>
        <dbReference type="Proteomes" id="UP001516588"/>
    </source>
</evidence>
<dbReference type="PANTHER" id="PTHR11124">
    <property type="entry name" value="VACUOLAR SORTING PROTEIN VPS29"/>
    <property type="match status" value="1"/>
</dbReference>
<dbReference type="InterPro" id="IPR024654">
    <property type="entry name" value="Calcineurin-like_PHP_lpxH"/>
</dbReference>
<accession>A0ABR9QYK7</accession>
<evidence type="ECO:0000256" key="1">
    <source>
        <dbReference type="ARBA" id="ARBA00008950"/>
    </source>
</evidence>
<keyword evidence="5" id="KW-1185">Reference proteome</keyword>
<reference evidence="4 5" key="1">
    <citation type="submission" date="2020-10" db="EMBL/GenBank/DDBJ databases">
        <title>ChiBAC.</title>
        <authorList>
            <person name="Zenner C."/>
            <person name="Hitch T.C.A."/>
            <person name="Clavel T."/>
        </authorList>
    </citation>
    <scope>NUCLEOTIDE SEQUENCE [LARGE SCALE GENOMIC DNA]</scope>
    <source>
        <strain evidence="4 5">DSM 108706</strain>
    </source>
</reference>
<evidence type="ECO:0000259" key="3">
    <source>
        <dbReference type="Pfam" id="PF12850"/>
    </source>
</evidence>
<dbReference type="SUPFAM" id="SSF56300">
    <property type="entry name" value="Metallo-dependent phosphatases"/>
    <property type="match status" value="1"/>
</dbReference>
<dbReference type="Gene3D" id="3.60.21.10">
    <property type="match status" value="1"/>
</dbReference>
<dbReference type="InterPro" id="IPR041802">
    <property type="entry name" value="MPP_YfcE"/>
</dbReference>
<evidence type="ECO:0000256" key="2">
    <source>
        <dbReference type="RuleBase" id="RU362039"/>
    </source>
</evidence>
<dbReference type="InterPro" id="IPR029052">
    <property type="entry name" value="Metallo-depent_PP-like"/>
</dbReference>
<dbReference type="EC" id="3.1.4.-" evidence="2"/>
<protein>
    <recommendedName>
        <fullName evidence="2">Phosphoesterase</fullName>
        <ecNumber evidence="2">3.1.4.-</ecNumber>
    </recommendedName>
</protein>
<keyword evidence="2" id="KW-0479">Metal-binding</keyword>
<sequence length="179" mass="19809">MRILVISDTHGEMGKVYEVYRSLKDIDMIVHLGDLKSDANDLEEKLGIEVAGVKGNMDGARTKEDSSMIINTEAGKILLTHGHADGVNYNLTQLYYRALEEGCVAAFFGHTHVPHLEESGEVILLNPGSLTRPRDGSDGSYAIVETGKDGIKCDIRYYRKSTKPRGGYIKGLINYSDRF</sequence>
<proteinExistence type="inferred from homology"/>
<dbReference type="RefSeq" id="WP_226385620.1">
    <property type="nucleotide sequence ID" value="NZ_JADCKA010000012.1"/>
</dbReference>
<dbReference type="Proteomes" id="UP001516588">
    <property type="component" value="Unassembled WGS sequence"/>
</dbReference>
<comment type="similarity">
    <text evidence="1 2">Belongs to the metallophosphoesterase superfamily. YfcE family.</text>
</comment>
<gene>
    <name evidence="4" type="ORF">INF20_06780</name>
</gene>
<dbReference type="InterPro" id="IPR000979">
    <property type="entry name" value="Phosphodiesterase_MJ0936/Vps29"/>
</dbReference>
<comment type="cofactor">
    <cofactor evidence="2">
        <name>a divalent metal cation</name>
        <dbReference type="ChEBI" id="CHEBI:60240"/>
    </cofactor>
</comment>
<organism evidence="4 5">
    <name type="scientific">Gallibacter intestinalis</name>
    <dbReference type="NCBI Taxonomy" id="2779356"/>
    <lineage>
        <taxon>Bacteria</taxon>
        <taxon>Bacillati</taxon>
        <taxon>Bacillota</taxon>
        <taxon>Clostridia</taxon>
        <taxon>Eubacteriales</taxon>
        <taxon>Eubacteriaceae</taxon>
        <taxon>Gallibacter</taxon>
    </lineage>
</organism>
<dbReference type="EMBL" id="JADCKA010000012">
    <property type="protein sequence ID" value="MBE5035975.1"/>
    <property type="molecule type" value="Genomic_DNA"/>
</dbReference>
<dbReference type="CDD" id="cd00841">
    <property type="entry name" value="MPP_YfcE"/>
    <property type="match status" value="1"/>
</dbReference>